<dbReference type="Gene3D" id="1.25.40.10">
    <property type="entry name" value="Tetratricopeptide repeat domain"/>
    <property type="match status" value="1"/>
</dbReference>
<dbReference type="Gene3D" id="3.30.70.270">
    <property type="match status" value="1"/>
</dbReference>
<keyword evidence="3" id="KW-0175">Coiled coil</keyword>
<keyword evidence="4" id="KW-0472">Membrane</keyword>
<gene>
    <name evidence="7" type="ORF">JY500_14555</name>
</gene>
<dbReference type="SUPFAM" id="SSF48452">
    <property type="entry name" value="TPR-like"/>
    <property type="match status" value="2"/>
</dbReference>
<dbReference type="InterPro" id="IPR011990">
    <property type="entry name" value="TPR-like_helical_dom_sf"/>
</dbReference>
<dbReference type="InterPro" id="IPR050469">
    <property type="entry name" value="Diguanylate_Cyclase"/>
</dbReference>
<reference evidence="7 8" key="1">
    <citation type="submission" date="2021-02" db="EMBL/GenBank/DDBJ databases">
        <title>Niveibacterium changnyeongensis HC41.</title>
        <authorList>
            <person name="Kang M."/>
        </authorList>
    </citation>
    <scope>NUCLEOTIDE SEQUENCE [LARGE SCALE GENOMIC DNA]</scope>
    <source>
        <strain evidence="7 8">HC41</strain>
    </source>
</reference>
<evidence type="ECO:0000256" key="3">
    <source>
        <dbReference type="SAM" id="Coils"/>
    </source>
</evidence>
<protein>
    <recommendedName>
        <fullName evidence="1">diguanylate cyclase</fullName>
        <ecNumber evidence="1">2.7.7.65</ecNumber>
    </recommendedName>
</protein>
<dbReference type="NCBIfam" id="TIGR00254">
    <property type="entry name" value="GGDEF"/>
    <property type="match status" value="1"/>
</dbReference>
<dbReference type="EC" id="2.7.7.65" evidence="1"/>
<feature type="chain" id="PRO_5046208764" description="diguanylate cyclase" evidence="5">
    <location>
        <begin position="29"/>
        <end position="621"/>
    </location>
</feature>
<dbReference type="SMART" id="SM00267">
    <property type="entry name" value="GGDEF"/>
    <property type="match status" value="1"/>
</dbReference>
<evidence type="ECO:0000256" key="5">
    <source>
        <dbReference type="SAM" id="SignalP"/>
    </source>
</evidence>
<name>A0ABX7M8A2_9RHOO</name>
<organism evidence="7 8">
    <name type="scientific">Niveibacterium microcysteis</name>
    <dbReference type="NCBI Taxonomy" id="2811415"/>
    <lineage>
        <taxon>Bacteria</taxon>
        <taxon>Pseudomonadati</taxon>
        <taxon>Pseudomonadota</taxon>
        <taxon>Betaproteobacteria</taxon>
        <taxon>Rhodocyclales</taxon>
        <taxon>Rhodocyclaceae</taxon>
        <taxon>Niveibacterium</taxon>
    </lineage>
</organism>
<dbReference type="PROSITE" id="PS51257">
    <property type="entry name" value="PROKAR_LIPOPROTEIN"/>
    <property type="match status" value="1"/>
</dbReference>
<dbReference type="PROSITE" id="PS50887">
    <property type="entry name" value="GGDEF"/>
    <property type="match status" value="1"/>
</dbReference>
<sequence length="621" mass="67799">MPVQPRFLRCLRLAAIVVGLIACDAAFAVDALALRGALDHDPYTTAREATQRAAAARSRGDQKVLLESLTQVAMAYNLVGDSVSAQPPMVEAQHLATELRDLDAEALLAAVEGEIKAADNRLADAHRAFEAALDAVKRSGNRDTEAIVRSQYGWFLARSMQRHQDGALEFEAALSHFERTGNRTREAELRYMSASLYDRLRDPKRGNAERTRALELINPAHQAYLAATIYYELGAVAQSNENRGEADRALRRSIELSRSIGDKLGVAFAELTLADVLIDQGNAREAVDTLRRAGPVLAAGQNTLAVAGIDVRLADALAMLRDPEAWAALARAKPVLMATETVQNESTYWRAEARVNAAFGRYEQAYAAVQRQLRAQQRLFDTQQIQALTELSVRYETQRREAENTRLKLAEQLKDATIQAQQARQLALAGGLAAAVVALLSGVILLRRQVAQKQAFRSLALLDELTGAPNRRAVMQFAESVQARAAASTHGAVIALLDLDHFKRINDSYGHDVGDAVLRNFYKAAASAIRPDDMLGRAGGEEWLLVMPVAQPGAEQAVFERMRSAVAHMPADGLPSGLVVSFSMGVARLRPGETLTHVLRRADLALYEAKQAGRDRMAMAD</sequence>
<keyword evidence="8" id="KW-1185">Reference proteome</keyword>
<accession>A0ABX7M8A2</accession>
<evidence type="ECO:0000256" key="4">
    <source>
        <dbReference type="SAM" id="Phobius"/>
    </source>
</evidence>
<dbReference type="InterPro" id="IPR000160">
    <property type="entry name" value="GGDEF_dom"/>
</dbReference>
<dbReference type="PANTHER" id="PTHR45138:SF9">
    <property type="entry name" value="DIGUANYLATE CYCLASE DGCM-RELATED"/>
    <property type="match status" value="1"/>
</dbReference>
<keyword evidence="4" id="KW-1133">Transmembrane helix</keyword>
<keyword evidence="4" id="KW-0812">Transmembrane</keyword>
<dbReference type="PANTHER" id="PTHR45138">
    <property type="entry name" value="REGULATORY COMPONENTS OF SENSORY TRANSDUCTION SYSTEM"/>
    <property type="match status" value="1"/>
</dbReference>
<feature type="domain" description="GGDEF" evidence="6">
    <location>
        <begin position="490"/>
        <end position="621"/>
    </location>
</feature>
<evidence type="ECO:0000256" key="1">
    <source>
        <dbReference type="ARBA" id="ARBA00012528"/>
    </source>
</evidence>
<dbReference type="Pfam" id="PF13424">
    <property type="entry name" value="TPR_12"/>
    <property type="match status" value="1"/>
</dbReference>
<dbReference type="EMBL" id="CP071060">
    <property type="protein sequence ID" value="QSI75707.1"/>
    <property type="molecule type" value="Genomic_DNA"/>
</dbReference>
<evidence type="ECO:0000313" key="8">
    <source>
        <dbReference type="Proteomes" id="UP000663570"/>
    </source>
</evidence>
<evidence type="ECO:0000313" key="7">
    <source>
        <dbReference type="EMBL" id="QSI75707.1"/>
    </source>
</evidence>
<dbReference type="CDD" id="cd01949">
    <property type="entry name" value="GGDEF"/>
    <property type="match status" value="1"/>
</dbReference>
<feature type="signal peptide" evidence="5">
    <location>
        <begin position="1"/>
        <end position="28"/>
    </location>
</feature>
<dbReference type="Proteomes" id="UP000663570">
    <property type="component" value="Chromosome"/>
</dbReference>
<evidence type="ECO:0000256" key="2">
    <source>
        <dbReference type="ARBA" id="ARBA00034247"/>
    </source>
</evidence>
<dbReference type="InterPro" id="IPR029787">
    <property type="entry name" value="Nucleotide_cyclase"/>
</dbReference>
<feature type="transmembrane region" description="Helical" evidence="4">
    <location>
        <begin position="426"/>
        <end position="446"/>
    </location>
</feature>
<proteinExistence type="predicted"/>
<dbReference type="RefSeq" id="WP_206253512.1">
    <property type="nucleotide sequence ID" value="NZ_CP071060.1"/>
</dbReference>
<dbReference type="Pfam" id="PF00990">
    <property type="entry name" value="GGDEF"/>
    <property type="match status" value="1"/>
</dbReference>
<dbReference type="InterPro" id="IPR043128">
    <property type="entry name" value="Rev_trsase/Diguanyl_cyclase"/>
</dbReference>
<evidence type="ECO:0000259" key="6">
    <source>
        <dbReference type="PROSITE" id="PS50887"/>
    </source>
</evidence>
<keyword evidence="5" id="KW-0732">Signal</keyword>
<feature type="coiled-coil region" evidence="3">
    <location>
        <begin position="385"/>
        <end position="426"/>
    </location>
</feature>
<dbReference type="SUPFAM" id="SSF55073">
    <property type="entry name" value="Nucleotide cyclase"/>
    <property type="match status" value="1"/>
</dbReference>
<comment type="catalytic activity">
    <reaction evidence="2">
        <text>2 GTP = 3',3'-c-di-GMP + 2 diphosphate</text>
        <dbReference type="Rhea" id="RHEA:24898"/>
        <dbReference type="ChEBI" id="CHEBI:33019"/>
        <dbReference type="ChEBI" id="CHEBI:37565"/>
        <dbReference type="ChEBI" id="CHEBI:58805"/>
        <dbReference type="EC" id="2.7.7.65"/>
    </reaction>
</comment>